<name>A0ABV2T5I2_9BACT</name>
<evidence type="ECO:0000256" key="3">
    <source>
        <dbReference type="ARBA" id="ARBA00023163"/>
    </source>
</evidence>
<dbReference type="SUPFAM" id="SSF46785">
    <property type="entry name" value="Winged helix' DNA-binding domain"/>
    <property type="match status" value="1"/>
</dbReference>
<evidence type="ECO:0000313" key="5">
    <source>
        <dbReference type="EMBL" id="MET6998279.1"/>
    </source>
</evidence>
<protein>
    <submittedName>
        <fullName evidence="5">Helix-turn-helix domain-containing protein</fullName>
    </submittedName>
</protein>
<accession>A0ABV2T5I2</accession>
<sequence length="141" mass="15982">MKNKKLVPAITHNSRCLYYTQRMLALRDAMELLSGKWKVPIICTLSFRGKMRFTDLIQEVEGIAAKMLSKELQILEANELVTRTVCNTKPVTVEYEITEYGRTLDKILVDIVNWGHAHRNRIMPGQASKSIIALPLPSGVV</sequence>
<feature type="domain" description="HTH hxlR-type" evidence="4">
    <location>
        <begin position="16"/>
        <end position="123"/>
    </location>
</feature>
<dbReference type="Proteomes" id="UP001549749">
    <property type="component" value="Unassembled WGS sequence"/>
</dbReference>
<dbReference type="PROSITE" id="PS51118">
    <property type="entry name" value="HTH_HXLR"/>
    <property type="match status" value="1"/>
</dbReference>
<organism evidence="5 6">
    <name type="scientific">Chitinophaga defluvii</name>
    <dbReference type="NCBI Taxonomy" id="3163343"/>
    <lineage>
        <taxon>Bacteria</taxon>
        <taxon>Pseudomonadati</taxon>
        <taxon>Bacteroidota</taxon>
        <taxon>Chitinophagia</taxon>
        <taxon>Chitinophagales</taxon>
        <taxon>Chitinophagaceae</taxon>
        <taxon>Chitinophaga</taxon>
    </lineage>
</organism>
<reference evidence="5 6" key="1">
    <citation type="submission" date="2024-06" db="EMBL/GenBank/DDBJ databases">
        <title>Chitinophaga defluvii sp. nov., isolated from municipal sewage.</title>
        <authorList>
            <person name="Zhang L."/>
        </authorList>
    </citation>
    <scope>NUCLEOTIDE SEQUENCE [LARGE SCALE GENOMIC DNA]</scope>
    <source>
        <strain evidence="5 6">H8</strain>
    </source>
</reference>
<evidence type="ECO:0000313" key="6">
    <source>
        <dbReference type="Proteomes" id="UP001549749"/>
    </source>
</evidence>
<keyword evidence="1" id="KW-0805">Transcription regulation</keyword>
<dbReference type="Gene3D" id="1.10.10.10">
    <property type="entry name" value="Winged helix-like DNA-binding domain superfamily/Winged helix DNA-binding domain"/>
    <property type="match status" value="1"/>
</dbReference>
<dbReference type="EMBL" id="JBEXAC010000001">
    <property type="protein sequence ID" value="MET6998279.1"/>
    <property type="molecule type" value="Genomic_DNA"/>
</dbReference>
<keyword evidence="2" id="KW-0238">DNA-binding</keyword>
<proteinExistence type="predicted"/>
<dbReference type="InterPro" id="IPR036388">
    <property type="entry name" value="WH-like_DNA-bd_sf"/>
</dbReference>
<dbReference type="Pfam" id="PF01638">
    <property type="entry name" value="HxlR"/>
    <property type="match status" value="1"/>
</dbReference>
<gene>
    <name evidence="5" type="ORF">ABR189_12910</name>
</gene>
<dbReference type="PANTHER" id="PTHR33204:SF29">
    <property type="entry name" value="TRANSCRIPTIONAL REGULATOR"/>
    <property type="match status" value="1"/>
</dbReference>
<dbReference type="RefSeq" id="WP_354660914.1">
    <property type="nucleotide sequence ID" value="NZ_JBEXAC010000001.1"/>
</dbReference>
<evidence type="ECO:0000256" key="2">
    <source>
        <dbReference type="ARBA" id="ARBA00023125"/>
    </source>
</evidence>
<comment type="caution">
    <text evidence="5">The sequence shown here is derived from an EMBL/GenBank/DDBJ whole genome shotgun (WGS) entry which is preliminary data.</text>
</comment>
<dbReference type="InterPro" id="IPR002577">
    <property type="entry name" value="HTH_HxlR"/>
</dbReference>
<evidence type="ECO:0000259" key="4">
    <source>
        <dbReference type="PROSITE" id="PS51118"/>
    </source>
</evidence>
<dbReference type="InterPro" id="IPR036390">
    <property type="entry name" value="WH_DNA-bd_sf"/>
</dbReference>
<keyword evidence="3" id="KW-0804">Transcription</keyword>
<keyword evidence="6" id="KW-1185">Reference proteome</keyword>
<dbReference type="PANTHER" id="PTHR33204">
    <property type="entry name" value="TRANSCRIPTIONAL REGULATOR, MARR FAMILY"/>
    <property type="match status" value="1"/>
</dbReference>
<evidence type="ECO:0000256" key="1">
    <source>
        <dbReference type="ARBA" id="ARBA00023015"/>
    </source>
</evidence>